<keyword evidence="9" id="KW-1133">Transmembrane helix</keyword>
<dbReference type="Proteomes" id="UP001549799">
    <property type="component" value="Unassembled WGS sequence"/>
</dbReference>
<dbReference type="SMART" id="SM00900">
    <property type="entry name" value="FMN_bind"/>
    <property type="match status" value="1"/>
</dbReference>
<accession>A0ABV2SRY7</accession>
<evidence type="ECO:0000256" key="13">
    <source>
        <dbReference type="ARBA" id="ARBA00023075"/>
    </source>
</evidence>
<evidence type="ECO:0000256" key="14">
    <source>
        <dbReference type="ARBA" id="ARBA00023136"/>
    </source>
</evidence>
<keyword evidence="18" id="KW-1185">Reference proteome</keyword>
<keyword evidence="14" id="KW-0472">Membrane</keyword>
<dbReference type="RefSeq" id="WP_354614301.1">
    <property type="nucleotide sequence ID" value="NZ_JBEXAE010000002.1"/>
</dbReference>
<comment type="caution">
    <text evidence="17">The sequence shown here is derived from an EMBL/GenBank/DDBJ whole genome shotgun (WGS) entry which is preliminary data.</text>
</comment>
<dbReference type="PANTHER" id="PTHR37838:SF1">
    <property type="entry name" value="NA(+)-TRANSLOCATING NADH-QUINONE REDUCTASE SUBUNIT C"/>
    <property type="match status" value="1"/>
</dbReference>
<keyword evidence="6" id="KW-0288">FMN</keyword>
<evidence type="ECO:0000256" key="7">
    <source>
        <dbReference type="ARBA" id="ARBA00022692"/>
    </source>
</evidence>
<dbReference type="InterPro" id="IPR010204">
    <property type="entry name" value="NqrC"/>
</dbReference>
<proteinExistence type="predicted"/>
<protein>
    <submittedName>
        <fullName evidence="17">FMN-binding protein</fullName>
    </submittedName>
</protein>
<evidence type="ECO:0000256" key="9">
    <source>
        <dbReference type="ARBA" id="ARBA00022989"/>
    </source>
</evidence>
<dbReference type="Pfam" id="PF04205">
    <property type="entry name" value="FMN_bind"/>
    <property type="match status" value="1"/>
</dbReference>
<keyword evidence="10" id="KW-0520">NAD</keyword>
<gene>
    <name evidence="17" type="ORF">ABXZ36_04575</name>
</gene>
<keyword evidence="2" id="KW-1003">Cell membrane</keyword>
<organism evidence="17 18">
    <name type="scientific">Sediminicola arcticus</name>
    <dbReference type="NCBI Taxonomy" id="1574308"/>
    <lineage>
        <taxon>Bacteria</taxon>
        <taxon>Pseudomonadati</taxon>
        <taxon>Bacteroidota</taxon>
        <taxon>Flavobacteriia</taxon>
        <taxon>Flavobacteriales</taxon>
        <taxon>Flavobacteriaceae</taxon>
        <taxon>Sediminicola</taxon>
    </lineage>
</organism>
<evidence type="ECO:0000256" key="3">
    <source>
        <dbReference type="ARBA" id="ARBA00022519"/>
    </source>
</evidence>
<keyword evidence="15" id="KW-0739">Sodium transport</keyword>
<dbReference type="PROSITE" id="PS51257">
    <property type="entry name" value="PROKAR_LIPOPROTEIN"/>
    <property type="match status" value="1"/>
</dbReference>
<sequence length="224" mass="24558">MAKKIIYALLIPLICGCKEQSKFSEQNGVTTDEVVLEQKKASANLQVLLDFADITETDMAKLKDKVVFKKVVRNGNSMPIPLKMGAALFYSSPNSVKESECPVMEIVNTDKVLLISRGKGFGGPIWAKLLVDYKTHEILKIAFGHKVESEGYGAEIGRTSFQNRFIGKVLNITDNTFGLQVRGKEAINGEFTVDGISGATVTSLGVVHMLNEGVGGYSKYFEKR</sequence>
<keyword evidence="8" id="KW-1278">Translocase</keyword>
<evidence type="ECO:0000256" key="12">
    <source>
        <dbReference type="ARBA" id="ARBA00023065"/>
    </source>
</evidence>
<feature type="domain" description="FMN-binding" evidence="16">
    <location>
        <begin position="120"/>
        <end position="217"/>
    </location>
</feature>
<name>A0ABV2SRY7_9FLAO</name>
<keyword evidence="5" id="KW-0285">Flavoprotein</keyword>
<evidence type="ECO:0000256" key="11">
    <source>
        <dbReference type="ARBA" id="ARBA00023053"/>
    </source>
</evidence>
<evidence type="ECO:0000259" key="16">
    <source>
        <dbReference type="SMART" id="SM00900"/>
    </source>
</evidence>
<dbReference type="PANTHER" id="PTHR37838">
    <property type="entry name" value="NA(+)-TRANSLOCATING NADH-QUINONE REDUCTASE SUBUNIT C"/>
    <property type="match status" value="1"/>
</dbReference>
<evidence type="ECO:0000313" key="17">
    <source>
        <dbReference type="EMBL" id="MET6989920.1"/>
    </source>
</evidence>
<evidence type="ECO:0000256" key="5">
    <source>
        <dbReference type="ARBA" id="ARBA00022630"/>
    </source>
</evidence>
<keyword evidence="3" id="KW-0997">Cell inner membrane</keyword>
<reference evidence="17 18" key="1">
    <citation type="submission" date="2024-07" db="EMBL/GenBank/DDBJ databases">
        <title>The genome sequence of type strain Sediminicola arcticus GDMCC 1.2805.</title>
        <authorList>
            <person name="Liu Y."/>
        </authorList>
    </citation>
    <scope>NUCLEOTIDE SEQUENCE [LARGE SCALE GENOMIC DNA]</scope>
    <source>
        <strain evidence="17 18">GDMCC 1.2805</strain>
    </source>
</reference>
<dbReference type="EMBL" id="JBEXAE010000002">
    <property type="protein sequence ID" value="MET6989920.1"/>
    <property type="molecule type" value="Genomic_DNA"/>
</dbReference>
<evidence type="ECO:0000256" key="6">
    <source>
        <dbReference type="ARBA" id="ARBA00022643"/>
    </source>
</evidence>
<evidence type="ECO:0000256" key="4">
    <source>
        <dbReference type="ARBA" id="ARBA00022553"/>
    </source>
</evidence>
<keyword evidence="12" id="KW-0406">Ion transport</keyword>
<keyword evidence="1" id="KW-0813">Transport</keyword>
<keyword evidence="4" id="KW-0597">Phosphoprotein</keyword>
<evidence type="ECO:0000256" key="2">
    <source>
        <dbReference type="ARBA" id="ARBA00022475"/>
    </source>
</evidence>
<evidence type="ECO:0000256" key="10">
    <source>
        <dbReference type="ARBA" id="ARBA00023027"/>
    </source>
</evidence>
<dbReference type="InterPro" id="IPR007329">
    <property type="entry name" value="FMN-bd"/>
</dbReference>
<keyword evidence="13" id="KW-0830">Ubiquinone</keyword>
<keyword evidence="11" id="KW-0915">Sodium</keyword>
<evidence type="ECO:0000256" key="15">
    <source>
        <dbReference type="ARBA" id="ARBA00023201"/>
    </source>
</evidence>
<keyword evidence="7" id="KW-0812">Transmembrane</keyword>
<evidence type="ECO:0000256" key="8">
    <source>
        <dbReference type="ARBA" id="ARBA00022967"/>
    </source>
</evidence>
<evidence type="ECO:0000256" key="1">
    <source>
        <dbReference type="ARBA" id="ARBA00022448"/>
    </source>
</evidence>
<evidence type="ECO:0000313" key="18">
    <source>
        <dbReference type="Proteomes" id="UP001549799"/>
    </source>
</evidence>